<keyword evidence="4" id="KW-0732">Signal</keyword>
<gene>
    <name evidence="12" type="ORF">DCC39_11930</name>
</gene>
<reference evidence="12 13" key="1">
    <citation type="submission" date="2018-04" db="EMBL/GenBank/DDBJ databases">
        <title>Camelliibacillus theae gen. nov., sp. nov., isolated from Pu'er tea.</title>
        <authorList>
            <person name="Niu L."/>
        </authorList>
    </citation>
    <scope>NUCLEOTIDE SEQUENCE [LARGE SCALE GENOMIC DNA]</scope>
    <source>
        <strain evidence="12 13">T8</strain>
    </source>
</reference>
<proteinExistence type="inferred from homology"/>
<evidence type="ECO:0000256" key="6">
    <source>
        <dbReference type="ARBA" id="ARBA00023139"/>
    </source>
</evidence>
<dbReference type="PANTHER" id="PTHR35789">
    <property type="entry name" value="SPORE GERMINATION PROTEIN B3"/>
    <property type="match status" value="1"/>
</dbReference>
<evidence type="ECO:0000256" key="9">
    <source>
        <dbReference type="SAM" id="MobiDB-lite"/>
    </source>
</evidence>
<evidence type="ECO:0000256" key="1">
    <source>
        <dbReference type="ARBA" id="ARBA00004635"/>
    </source>
</evidence>
<comment type="caution">
    <text evidence="12">The sequence shown here is derived from an EMBL/GenBank/DDBJ whole genome shotgun (WGS) entry which is preliminary data.</text>
</comment>
<evidence type="ECO:0000256" key="5">
    <source>
        <dbReference type="ARBA" id="ARBA00023136"/>
    </source>
</evidence>
<evidence type="ECO:0000313" key="12">
    <source>
        <dbReference type="EMBL" id="PWA10095.1"/>
    </source>
</evidence>
<dbReference type="GO" id="GO:0016020">
    <property type="term" value="C:membrane"/>
    <property type="evidence" value="ECO:0007669"/>
    <property type="project" value="UniProtKB-SubCell"/>
</dbReference>
<keyword evidence="7" id="KW-0449">Lipoprotein</keyword>
<feature type="region of interest" description="Disordered" evidence="9">
    <location>
        <begin position="52"/>
        <end position="76"/>
    </location>
</feature>
<evidence type="ECO:0000256" key="8">
    <source>
        <dbReference type="SAM" id="Coils"/>
    </source>
</evidence>
<dbReference type="InterPro" id="IPR046953">
    <property type="entry name" value="Spore_GerAC-like_C"/>
</dbReference>
<evidence type="ECO:0000256" key="4">
    <source>
        <dbReference type="ARBA" id="ARBA00022729"/>
    </source>
</evidence>
<dbReference type="Pfam" id="PF05504">
    <property type="entry name" value="Spore_GerAC"/>
    <property type="match status" value="1"/>
</dbReference>
<organism evidence="12 13">
    <name type="scientific">Pueribacillus theae</name>
    <dbReference type="NCBI Taxonomy" id="2171751"/>
    <lineage>
        <taxon>Bacteria</taxon>
        <taxon>Bacillati</taxon>
        <taxon>Bacillota</taxon>
        <taxon>Bacilli</taxon>
        <taxon>Bacillales</taxon>
        <taxon>Bacillaceae</taxon>
        <taxon>Pueribacillus</taxon>
    </lineage>
</organism>
<accession>A0A2U1JYM8</accession>
<evidence type="ECO:0000256" key="7">
    <source>
        <dbReference type="ARBA" id="ARBA00023288"/>
    </source>
</evidence>
<evidence type="ECO:0000259" key="10">
    <source>
        <dbReference type="Pfam" id="PF05504"/>
    </source>
</evidence>
<dbReference type="AlphaFoldDB" id="A0A2U1JYM8"/>
<comment type="similarity">
    <text evidence="2">Belongs to the GerABKC lipoprotein family.</text>
</comment>
<dbReference type="EMBL" id="QCZG01000024">
    <property type="protein sequence ID" value="PWA10095.1"/>
    <property type="molecule type" value="Genomic_DNA"/>
</dbReference>
<keyword evidence="5" id="KW-0472">Membrane</keyword>
<feature type="domain" description="Spore germination GerAC-like C-terminal" evidence="10">
    <location>
        <begin position="205"/>
        <end position="372"/>
    </location>
</feature>
<dbReference type="Proteomes" id="UP000245998">
    <property type="component" value="Unassembled WGS sequence"/>
</dbReference>
<keyword evidence="6" id="KW-0564">Palmitate</keyword>
<comment type="subcellular location">
    <subcellularLocation>
        <location evidence="1">Membrane</location>
        <topology evidence="1">Lipid-anchor</topology>
    </subcellularLocation>
</comment>
<evidence type="ECO:0000256" key="3">
    <source>
        <dbReference type="ARBA" id="ARBA00022544"/>
    </source>
</evidence>
<dbReference type="RefSeq" id="WP_116555129.1">
    <property type="nucleotide sequence ID" value="NZ_QCZG01000024.1"/>
</dbReference>
<dbReference type="PANTHER" id="PTHR35789:SF1">
    <property type="entry name" value="SPORE GERMINATION PROTEIN B3"/>
    <property type="match status" value="1"/>
</dbReference>
<evidence type="ECO:0000259" key="11">
    <source>
        <dbReference type="Pfam" id="PF25198"/>
    </source>
</evidence>
<feature type="domain" description="Spore germination protein N-terminal" evidence="11">
    <location>
        <begin position="22"/>
        <end position="194"/>
    </location>
</feature>
<dbReference type="InterPro" id="IPR038501">
    <property type="entry name" value="Spore_GerAC_C_sf"/>
</dbReference>
<dbReference type="OrthoDB" id="2370124at2"/>
<keyword evidence="8" id="KW-0175">Coiled coil</keyword>
<dbReference type="GO" id="GO:0009847">
    <property type="term" value="P:spore germination"/>
    <property type="evidence" value="ECO:0007669"/>
    <property type="project" value="InterPro"/>
</dbReference>
<protein>
    <recommendedName>
        <fullName evidence="14">Ger(X)C family spore germination protein</fullName>
    </recommendedName>
</protein>
<keyword evidence="3" id="KW-0309">Germination</keyword>
<name>A0A2U1JYM8_9BACI</name>
<evidence type="ECO:0008006" key="14">
    <source>
        <dbReference type="Google" id="ProtNLM"/>
    </source>
</evidence>
<dbReference type="InterPro" id="IPR057336">
    <property type="entry name" value="GerAC_N"/>
</dbReference>
<dbReference type="NCBIfam" id="TIGR02887">
    <property type="entry name" value="spore_ger_x_C"/>
    <property type="match status" value="1"/>
</dbReference>
<dbReference type="Pfam" id="PF25198">
    <property type="entry name" value="Spore_GerAC_N"/>
    <property type="match status" value="1"/>
</dbReference>
<keyword evidence="13" id="KW-1185">Reference proteome</keyword>
<evidence type="ECO:0000256" key="2">
    <source>
        <dbReference type="ARBA" id="ARBA00007886"/>
    </source>
</evidence>
<dbReference type="InterPro" id="IPR008844">
    <property type="entry name" value="Spore_GerAC-like"/>
</dbReference>
<sequence>MTYRLSFIWAAILAIILSGCWDERLLKDRSLVLSIGYDQANDEKILKTVTYPKNSSEGGQQHTSSNESKVLSTTGETVKDAENRMDRILPEKFDRSKAKVILFGEQLASQGVFPTLDSIYRDLRGPLNATVAIIDGTAKEALSIKPGESILISDLYAELLDSAELQGLTKKENVQTACPIILSEGKDLVLPYVGLKEEEKTAEVKGLALFNGDQLTGKLGLKETGMFLILSDQKSKGLSLNLKVSNDKKRHEKNFVNIALRDLKRKIKINVNNGQIGAEVSVNLKVEIDEYASNHLNEEKEVKSLSKDIEKRLNKLAQKTLAKMQEANNDSLGLGERVKAYHHSTWKKIDWKKEYPDVPIETTFNVEIVQHGIIN</sequence>
<dbReference type="Gene3D" id="3.30.300.210">
    <property type="entry name" value="Nutrient germinant receptor protein C, domain 3"/>
    <property type="match status" value="1"/>
</dbReference>
<dbReference type="PROSITE" id="PS51257">
    <property type="entry name" value="PROKAR_LIPOPROTEIN"/>
    <property type="match status" value="1"/>
</dbReference>
<feature type="coiled-coil region" evidence="8">
    <location>
        <begin position="288"/>
        <end position="330"/>
    </location>
</feature>
<evidence type="ECO:0000313" key="13">
    <source>
        <dbReference type="Proteomes" id="UP000245998"/>
    </source>
</evidence>